<dbReference type="PANTHER" id="PTHR13349:SF2">
    <property type="entry name" value="TRANSLATION MACHINERY-ASSOCIATED PROTEIN 16"/>
    <property type="match status" value="1"/>
</dbReference>
<name>T1GPA7_MEGSC</name>
<dbReference type="Proteomes" id="UP000015102">
    <property type="component" value="Unassembled WGS sequence"/>
</dbReference>
<organism evidence="2 3">
    <name type="scientific">Megaselia scalaris</name>
    <name type="common">Humpbacked fly</name>
    <name type="synonym">Phora scalaris</name>
    <dbReference type="NCBI Taxonomy" id="36166"/>
    <lineage>
        <taxon>Eukaryota</taxon>
        <taxon>Metazoa</taxon>
        <taxon>Ecdysozoa</taxon>
        <taxon>Arthropoda</taxon>
        <taxon>Hexapoda</taxon>
        <taxon>Insecta</taxon>
        <taxon>Pterygota</taxon>
        <taxon>Neoptera</taxon>
        <taxon>Endopterygota</taxon>
        <taxon>Diptera</taxon>
        <taxon>Brachycera</taxon>
        <taxon>Muscomorpha</taxon>
        <taxon>Platypezoidea</taxon>
        <taxon>Phoridae</taxon>
        <taxon>Megaseliini</taxon>
        <taxon>Megaselia</taxon>
    </lineage>
</organism>
<evidence type="ECO:0008006" key="4">
    <source>
        <dbReference type="Google" id="ProtNLM"/>
    </source>
</evidence>
<protein>
    <recommendedName>
        <fullName evidence="4">Translation machinery-associated protein 16</fullName>
    </recommendedName>
</protein>
<dbReference type="AlphaFoldDB" id="T1GPA7"/>
<dbReference type="EMBL" id="CAQQ02391199">
    <property type="status" value="NOT_ANNOTATED_CDS"/>
    <property type="molecule type" value="Genomic_DNA"/>
</dbReference>
<dbReference type="Pfam" id="PF11176">
    <property type="entry name" value="Tma16"/>
    <property type="match status" value="1"/>
</dbReference>
<reference evidence="3" key="1">
    <citation type="submission" date="2013-02" db="EMBL/GenBank/DDBJ databases">
        <authorList>
            <person name="Hughes D."/>
        </authorList>
    </citation>
    <scope>NUCLEOTIDE SEQUENCE</scope>
    <source>
        <strain>Durham</strain>
        <strain evidence="3">NC isolate 2 -- Noor lab</strain>
    </source>
</reference>
<dbReference type="FunFam" id="1.20.1440.170:FF:000001">
    <property type="entry name" value="Translation machinery-associated 16 homolog"/>
    <property type="match status" value="1"/>
</dbReference>
<keyword evidence="3" id="KW-1185">Reference proteome</keyword>
<dbReference type="Gene3D" id="1.20.1440.170">
    <property type="entry name" value="Translation machinery-associated protein 16-like"/>
    <property type="match status" value="1"/>
</dbReference>
<dbReference type="HOGENOM" id="CLU_105581_0_0_1"/>
<reference evidence="2" key="2">
    <citation type="submission" date="2015-06" db="UniProtKB">
        <authorList>
            <consortium name="EnsemblMetazoa"/>
        </authorList>
    </citation>
    <scope>IDENTIFICATION</scope>
</reference>
<dbReference type="STRING" id="36166.T1GPA7"/>
<proteinExistence type="inferred from homology"/>
<dbReference type="InterPro" id="IPR021346">
    <property type="entry name" value="Tma16"/>
</dbReference>
<evidence type="ECO:0000313" key="3">
    <source>
        <dbReference type="Proteomes" id="UP000015102"/>
    </source>
</evidence>
<dbReference type="OMA" id="SWFLGQI"/>
<dbReference type="GO" id="GO:0005634">
    <property type="term" value="C:nucleus"/>
    <property type="evidence" value="ECO:0007669"/>
    <property type="project" value="TreeGrafter"/>
</dbReference>
<comment type="similarity">
    <text evidence="1">Belongs to the TMA16 family.</text>
</comment>
<dbReference type="PANTHER" id="PTHR13349">
    <property type="entry name" value="TRANSLATION MACHINERY-ASSOCIATED PROTEIN 16"/>
    <property type="match status" value="1"/>
</dbReference>
<accession>T1GPA7</accession>
<dbReference type="InterPro" id="IPR038356">
    <property type="entry name" value="Tma16_sf"/>
</dbReference>
<sequence>MGNLKKEFEKCKHPNSRRIKSVSKKAKRMNNKHKKQLGHAIKSNMMGEKLSWFLGQIEEDRAEPLTPQEFIDLIDEYLHRFDDELEQIKIKQSISKNRSTQHFARESAIKMTLDREVGEFNGGGMEFLNLCDPIKFKSLMDWDGNAINIQHLKFELISRGSLERLKAKGEMDIE</sequence>
<evidence type="ECO:0000256" key="1">
    <source>
        <dbReference type="ARBA" id="ARBA00034127"/>
    </source>
</evidence>
<evidence type="ECO:0000313" key="2">
    <source>
        <dbReference type="EnsemblMetazoa" id="MESCA005432-PA"/>
    </source>
</evidence>
<dbReference type="EnsemblMetazoa" id="MESCA005432-RA">
    <property type="protein sequence ID" value="MESCA005432-PA"/>
    <property type="gene ID" value="MESCA005432"/>
</dbReference>